<dbReference type="OrthoDB" id="271386at2759"/>
<keyword evidence="11" id="KW-1185">Reference proteome</keyword>
<comment type="catalytic activity">
    <reaction evidence="1 7">
        <text>[protein]-peptidylproline (omega=180) = [protein]-peptidylproline (omega=0)</text>
        <dbReference type="Rhea" id="RHEA:16237"/>
        <dbReference type="Rhea" id="RHEA-COMP:10747"/>
        <dbReference type="Rhea" id="RHEA-COMP:10748"/>
        <dbReference type="ChEBI" id="CHEBI:83833"/>
        <dbReference type="ChEBI" id="CHEBI:83834"/>
        <dbReference type="EC" id="5.2.1.8"/>
    </reaction>
</comment>
<keyword evidence="4" id="KW-0809">Transit peptide</keyword>
<evidence type="ECO:0000256" key="2">
    <source>
        <dbReference type="ARBA" id="ARBA00002388"/>
    </source>
</evidence>
<feature type="domain" description="PPIase cyclophilin-type" evidence="9">
    <location>
        <begin position="138"/>
        <end position="280"/>
    </location>
</feature>
<keyword evidence="8" id="KW-1133">Transmembrane helix</keyword>
<name>A0A7J0GSL1_9ERIC</name>
<evidence type="ECO:0000313" key="10">
    <source>
        <dbReference type="EMBL" id="GFZ13807.1"/>
    </source>
</evidence>
<dbReference type="EMBL" id="BJWL01000023">
    <property type="protein sequence ID" value="GFZ13807.1"/>
    <property type="molecule type" value="Genomic_DNA"/>
</dbReference>
<evidence type="ECO:0000256" key="6">
    <source>
        <dbReference type="ARBA" id="ARBA00023186"/>
    </source>
</evidence>
<dbReference type="InterPro" id="IPR002130">
    <property type="entry name" value="Cyclophilin-type_PPIase_dom"/>
</dbReference>
<dbReference type="GO" id="GO:0003755">
    <property type="term" value="F:peptidyl-prolyl cis-trans isomerase activity"/>
    <property type="evidence" value="ECO:0007669"/>
    <property type="project" value="UniProtKB-UniRule"/>
</dbReference>
<keyword evidence="8" id="KW-0472">Membrane</keyword>
<comment type="function">
    <text evidence="2 7">PPIases accelerate the folding of proteins. It catalyzes the cis-trans isomerization of proline imidic peptide bonds in oligopeptides.</text>
</comment>
<comment type="caution">
    <text evidence="10">The sequence shown here is derived from an EMBL/GenBank/DDBJ whole genome shotgun (WGS) entry which is preliminary data.</text>
</comment>
<organism evidence="10 11">
    <name type="scientific">Actinidia rufa</name>
    <dbReference type="NCBI Taxonomy" id="165716"/>
    <lineage>
        <taxon>Eukaryota</taxon>
        <taxon>Viridiplantae</taxon>
        <taxon>Streptophyta</taxon>
        <taxon>Embryophyta</taxon>
        <taxon>Tracheophyta</taxon>
        <taxon>Spermatophyta</taxon>
        <taxon>Magnoliopsida</taxon>
        <taxon>eudicotyledons</taxon>
        <taxon>Gunneridae</taxon>
        <taxon>Pentapetalae</taxon>
        <taxon>asterids</taxon>
        <taxon>Ericales</taxon>
        <taxon>Actinidiaceae</taxon>
        <taxon>Actinidia</taxon>
    </lineage>
</organism>
<dbReference type="PANTHER" id="PTHR47269:SF1">
    <property type="entry name" value="PEPTIDYL-PROLYL CIS-TRANS ISOMERASE CYP21-4"/>
    <property type="match status" value="1"/>
</dbReference>
<reference evidence="10 11" key="1">
    <citation type="submission" date="2019-07" db="EMBL/GenBank/DDBJ databases">
        <title>De Novo Assembly of kiwifruit Actinidia rufa.</title>
        <authorList>
            <person name="Sugita-Konishi S."/>
            <person name="Sato K."/>
            <person name="Mori E."/>
            <person name="Abe Y."/>
            <person name="Kisaki G."/>
            <person name="Hamano K."/>
            <person name="Suezawa K."/>
            <person name="Otani M."/>
            <person name="Fukuda T."/>
            <person name="Manabe T."/>
            <person name="Gomi K."/>
            <person name="Tabuchi M."/>
            <person name="Akimitsu K."/>
            <person name="Kataoka I."/>
        </authorList>
    </citation>
    <scope>NUCLEOTIDE SEQUENCE [LARGE SCALE GENOMIC DNA]</scope>
    <source>
        <strain evidence="11">cv. Fuchu</strain>
    </source>
</reference>
<gene>
    <name evidence="10" type="ORF">Acr_23g0021920</name>
</gene>
<protein>
    <recommendedName>
        <fullName evidence="7">Peptidyl-prolyl cis-trans isomerase</fullName>
        <shortName evidence="7">PPIase</shortName>
        <ecNumber evidence="7">5.2.1.8</ecNumber>
    </recommendedName>
</protein>
<dbReference type="PROSITE" id="PS50072">
    <property type="entry name" value="CSA_PPIASE_2"/>
    <property type="match status" value="1"/>
</dbReference>
<dbReference type="Pfam" id="PF00160">
    <property type="entry name" value="Pro_isomerase"/>
    <property type="match status" value="1"/>
</dbReference>
<dbReference type="InterPro" id="IPR029000">
    <property type="entry name" value="Cyclophilin-like_dom_sf"/>
</dbReference>
<evidence type="ECO:0000313" key="11">
    <source>
        <dbReference type="Proteomes" id="UP000585474"/>
    </source>
</evidence>
<dbReference type="PRINTS" id="PR00153">
    <property type="entry name" value="CSAPPISMRASE"/>
</dbReference>
<evidence type="ECO:0000256" key="1">
    <source>
        <dbReference type="ARBA" id="ARBA00000971"/>
    </source>
</evidence>
<dbReference type="EC" id="5.2.1.8" evidence="7"/>
<feature type="transmembrane region" description="Helical" evidence="8">
    <location>
        <begin position="21"/>
        <end position="42"/>
    </location>
</feature>
<dbReference type="AlphaFoldDB" id="A0A7J0GSL1"/>
<keyword evidence="7 10" id="KW-0413">Isomerase</keyword>
<comment type="similarity">
    <text evidence="3 7">Belongs to the cyclophilin-type PPIase family.</text>
</comment>
<accession>A0A7J0GSL1</accession>
<keyword evidence="5 7" id="KW-0697">Rotamase</keyword>
<evidence type="ECO:0000256" key="8">
    <source>
        <dbReference type="SAM" id="Phobius"/>
    </source>
</evidence>
<evidence type="ECO:0000259" key="9">
    <source>
        <dbReference type="PROSITE" id="PS50072"/>
    </source>
</evidence>
<evidence type="ECO:0000256" key="3">
    <source>
        <dbReference type="ARBA" id="ARBA00007365"/>
    </source>
</evidence>
<keyword evidence="6" id="KW-0143">Chaperone</keyword>
<evidence type="ECO:0000256" key="5">
    <source>
        <dbReference type="ARBA" id="ARBA00023110"/>
    </source>
</evidence>
<feature type="transmembrane region" description="Helical" evidence="8">
    <location>
        <begin position="48"/>
        <end position="66"/>
    </location>
</feature>
<dbReference type="SUPFAM" id="SSF50891">
    <property type="entry name" value="Cyclophilin-like"/>
    <property type="match status" value="1"/>
</dbReference>
<evidence type="ECO:0000256" key="4">
    <source>
        <dbReference type="ARBA" id="ARBA00022946"/>
    </source>
</evidence>
<sequence length="284" mass="31794">MARIKPQALLQQSKKKKGPSRISVTTVVLYSLIVVVMGFFLFATYRHWAHRFVGIFAVGSMLVILIREKLRAHLPNRTLVTHFSQGMSPTVGSIPCGMQPLSSFQEEDHLSVLKGDNVIADAKKSDVPRYAILNTSKGSITVELYKEGSPEVVDEFIDLCQRGHFKGMPFHHVIKNFVIQGGNTDRPGATEDWTLRGKHNSQLDTSVKHEAFMLGTSKAKHDKESFELFITTAPIPDLNEKLIVFGRVIKGEDVVQEIEEVDTDEHYQPKSSIGIINVTLKQKV</sequence>
<keyword evidence="8" id="KW-0812">Transmembrane</keyword>
<dbReference type="Proteomes" id="UP000585474">
    <property type="component" value="Unassembled WGS sequence"/>
</dbReference>
<proteinExistence type="inferred from homology"/>
<dbReference type="PANTHER" id="PTHR47269">
    <property type="entry name" value="PEPTIDYL-PROLYL CIS-TRANS ISOMERASE CYP21-4"/>
    <property type="match status" value="1"/>
</dbReference>
<evidence type="ECO:0000256" key="7">
    <source>
        <dbReference type="RuleBase" id="RU363019"/>
    </source>
</evidence>
<dbReference type="CDD" id="cd00317">
    <property type="entry name" value="cyclophilin"/>
    <property type="match status" value="1"/>
</dbReference>
<dbReference type="FunFam" id="2.40.100.10:FF:000074">
    <property type="entry name" value="Peptidyl-prolyl cis-trans isomerase"/>
    <property type="match status" value="1"/>
</dbReference>
<dbReference type="Gene3D" id="2.40.100.10">
    <property type="entry name" value="Cyclophilin-like"/>
    <property type="match status" value="1"/>
</dbReference>